<evidence type="ECO:0000313" key="3">
    <source>
        <dbReference type="Proteomes" id="UP000014254"/>
    </source>
</evidence>
<feature type="compositionally biased region" description="Polar residues" evidence="1">
    <location>
        <begin position="487"/>
        <end position="499"/>
    </location>
</feature>
<gene>
    <name evidence="2" type="ORF">HMPREF1544_04346</name>
</gene>
<dbReference type="VEuPathDB" id="FungiDB:HMPREF1544_04346"/>
<sequence>MATTINSDVSTQDWVKKFHFENKVDLSLQAAVDNESTKIEVDEIPAMMNNSTTTMNNSSDSYLQSILSSSSSPSNSSSTACTGSQTCACYKCQRQRRRAGVSRTATPPTVMKSKASPDVYTPLKKIENASNAKTLSNRSTEAKSSCSSSSSSSPTAMASPTTTTTVSPPTPVSTTPSPVASIKAPTSPVSPQQQQQTQKPKRSSTLRKTPTLKSYEKHMPRPAYPQQDSIYRIEQDDLEKKEETNQKRSASTTNELLEKAAQDNYQISWKDEGTGDDLLTSLVTFQTIFEEKAVNENEGLSDLLEQRTKELKSQKLMQHHSVKEEDEELPPRLPDCLTLSYRNGPRHNPLTLYHTMKMNGEKERMNAYNVAFQHCINANSGMRAWIKRSRVPPTRDNSKLVQSVNAGRKPTIKRSLLHPLASRKNKVAGDELLVYSASSENLSIRSATSKKSIEMISSPMPLIQQQPQQDDQITDIISTAHALLPNRQFSTNTTTQQNKVPYEHIDTPSRPRQNTTVTTTPASTSLSEFRDNSSISSSESANGGSQTSHKLKKSRPGRLFSSLGRKTSMRSHSSNSNKASSIQSLEKIDSGNESTLSQEKIVLDDLCRILPHIERSQLLPYVQEANCDYMKALQLCKSAVISGKLS</sequence>
<keyword evidence="3" id="KW-1185">Reference proteome</keyword>
<dbReference type="InParanoid" id="S2JK20"/>
<feature type="compositionally biased region" description="Low complexity" evidence="1">
    <location>
        <begin position="51"/>
        <end position="78"/>
    </location>
</feature>
<feature type="compositionally biased region" description="Low complexity" evidence="1">
    <location>
        <begin position="570"/>
        <end position="584"/>
    </location>
</feature>
<name>S2JK20_MUCC1</name>
<feature type="compositionally biased region" description="Low complexity" evidence="1">
    <location>
        <begin position="144"/>
        <end position="198"/>
    </location>
</feature>
<reference evidence="3" key="1">
    <citation type="submission" date="2013-05" db="EMBL/GenBank/DDBJ databases">
        <title>The Genome sequence of Mucor circinelloides f. circinelloides 1006PhL.</title>
        <authorList>
            <consortium name="The Broad Institute Genomics Platform"/>
            <person name="Cuomo C."/>
            <person name="Earl A."/>
            <person name="Findley K."/>
            <person name="Lee S.C."/>
            <person name="Walker B."/>
            <person name="Young S."/>
            <person name="Zeng Q."/>
            <person name="Gargeya S."/>
            <person name="Fitzgerald M."/>
            <person name="Haas B."/>
            <person name="Abouelleil A."/>
            <person name="Allen A.W."/>
            <person name="Alvarado L."/>
            <person name="Arachchi H.M."/>
            <person name="Berlin A.M."/>
            <person name="Chapman S.B."/>
            <person name="Gainer-Dewar J."/>
            <person name="Goldberg J."/>
            <person name="Griggs A."/>
            <person name="Gujja S."/>
            <person name="Hansen M."/>
            <person name="Howarth C."/>
            <person name="Imamovic A."/>
            <person name="Ireland A."/>
            <person name="Larimer J."/>
            <person name="McCowan C."/>
            <person name="Murphy C."/>
            <person name="Pearson M."/>
            <person name="Poon T.W."/>
            <person name="Priest M."/>
            <person name="Roberts A."/>
            <person name="Saif S."/>
            <person name="Shea T."/>
            <person name="Sisk P."/>
            <person name="Sykes S."/>
            <person name="Wortman J."/>
            <person name="Nusbaum C."/>
            <person name="Birren B."/>
        </authorList>
    </citation>
    <scope>NUCLEOTIDE SEQUENCE [LARGE SCALE GENOMIC DNA]</scope>
    <source>
        <strain evidence="3">1006PhL</strain>
    </source>
</reference>
<protein>
    <submittedName>
        <fullName evidence="2">Uncharacterized protein</fullName>
    </submittedName>
</protein>
<feature type="region of interest" description="Disordered" evidence="1">
    <location>
        <begin position="487"/>
        <end position="594"/>
    </location>
</feature>
<dbReference type="Proteomes" id="UP000014254">
    <property type="component" value="Unassembled WGS sequence"/>
</dbReference>
<dbReference type="eggNOG" id="ENOG502T9YH">
    <property type="taxonomic scope" value="Eukaryota"/>
</dbReference>
<dbReference type="OrthoDB" id="2401156at2759"/>
<accession>S2JK20</accession>
<feature type="region of interest" description="Disordered" evidence="1">
    <location>
        <begin position="97"/>
        <end position="230"/>
    </location>
</feature>
<dbReference type="OMA" id="YHTMKMN"/>
<feature type="compositionally biased region" description="Low complexity" evidence="1">
    <location>
        <begin position="515"/>
        <end position="548"/>
    </location>
</feature>
<dbReference type="AlphaFoldDB" id="S2JK20"/>
<dbReference type="EMBL" id="KE123944">
    <property type="protein sequence ID" value="EPB88837.1"/>
    <property type="molecule type" value="Genomic_DNA"/>
</dbReference>
<proteinExistence type="predicted"/>
<evidence type="ECO:0000313" key="2">
    <source>
        <dbReference type="EMBL" id="EPB88837.1"/>
    </source>
</evidence>
<evidence type="ECO:0000256" key="1">
    <source>
        <dbReference type="SAM" id="MobiDB-lite"/>
    </source>
</evidence>
<feature type="region of interest" description="Disordered" evidence="1">
    <location>
        <begin position="51"/>
        <end position="83"/>
    </location>
</feature>
<organism evidence="2 3">
    <name type="scientific">Mucor circinelloides f. circinelloides (strain 1006PhL)</name>
    <name type="common">Mucormycosis agent</name>
    <name type="synonym">Calyptromyces circinelloides</name>
    <dbReference type="NCBI Taxonomy" id="1220926"/>
    <lineage>
        <taxon>Eukaryota</taxon>
        <taxon>Fungi</taxon>
        <taxon>Fungi incertae sedis</taxon>
        <taxon>Mucoromycota</taxon>
        <taxon>Mucoromycotina</taxon>
        <taxon>Mucoromycetes</taxon>
        <taxon>Mucorales</taxon>
        <taxon>Mucorineae</taxon>
        <taxon>Mucoraceae</taxon>
        <taxon>Mucor</taxon>
    </lineage>
</organism>
<feature type="compositionally biased region" description="Polar residues" evidence="1">
    <location>
        <begin position="128"/>
        <end position="143"/>
    </location>
</feature>